<accession>A0A0A9B8Y5</accession>
<name>A0A0A9B8Y5_ARUDO</name>
<reference evidence="2" key="1">
    <citation type="submission" date="2014-09" db="EMBL/GenBank/DDBJ databases">
        <authorList>
            <person name="Magalhaes I.L.F."/>
            <person name="Oliveira U."/>
            <person name="Santos F.R."/>
            <person name="Vidigal T.H.D.A."/>
            <person name="Brescovit A.D."/>
            <person name="Santos A.J."/>
        </authorList>
    </citation>
    <scope>NUCLEOTIDE SEQUENCE</scope>
    <source>
        <tissue evidence="2">Shoot tissue taken approximately 20 cm above the soil surface</tissue>
    </source>
</reference>
<reference evidence="2" key="2">
    <citation type="journal article" date="2015" name="Data Brief">
        <title>Shoot transcriptome of the giant reed, Arundo donax.</title>
        <authorList>
            <person name="Barrero R.A."/>
            <person name="Guerrero F.D."/>
            <person name="Moolhuijzen P."/>
            <person name="Goolsby J.A."/>
            <person name="Tidwell J."/>
            <person name="Bellgard S.E."/>
            <person name="Bellgard M.I."/>
        </authorList>
    </citation>
    <scope>NUCLEOTIDE SEQUENCE</scope>
    <source>
        <tissue evidence="2">Shoot tissue taken approximately 20 cm above the soil surface</tissue>
    </source>
</reference>
<sequence length="46" mass="5197">MAGRGPEEGEEQRREVTDGWVPRLPELHLNPWPLAPLHPQLSSKNA</sequence>
<protein>
    <submittedName>
        <fullName evidence="2">Uncharacterized protein</fullName>
    </submittedName>
</protein>
<feature type="region of interest" description="Disordered" evidence="1">
    <location>
        <begin position="1"/>
        <end position="46"/>
    </location>
</feature>
<evidence type="ECO:0000313" key="2">
    <source>
        <dbReference type="EMBL" id="JAD59806.1"/>
    </source>
</evidence>
<feature type="compositionally biased region" description="Basic and acidic residues" evidence="1">
    <location>
        <begin position="1"/>
        <end position="17"/>
    </location>
</feature>
<proteinExistence type="predicted"/>
<organism evidence="2">
    <name type="scientific">Arundo donax</name>
    <name type="common">Giant reed</name>
    <name type="synonym">Donax arundinaceus</name>
    <dbReference type="NCBI Taxonomy" id="35708"/>
    <lineage>
        <taxon>Eukaryota</taxon>
        <taxon>Viridiplantae</taxon>
        <taxon>Streptophyta</taxon>
        <taxon>Embryophyta</taxon>
        <taxon>Tracheophyta</taxon>
        <taxon>Spermatophyta</taxon>
        <taxon>Magnoliopsida</taxon>
        <taxon>Liliopsida</taxon>
        <taxon>Poales</taxon>
        <taxon>Poaceae</taxon>
        <taxon>PACMAD clade</taxon>
        <taxon>Arundinoideae</taxon>
        <taxon>Arundineae</taxon>
        <taxon>Arundo</taxon>
    </lineage>
</organism>
<dbReference type="EMBL" id="GBRH01238089">
    <property type="protein sequence ID" value="JAD59806.1"/>
    <property type="molecule type" value="Transcribed_RNA"/>
</dbReference>
<dbReference type="AlphaFoldDB" id="A0A0A9B8Y5"/>
<evidence type="ECO:0000256" key="1">
    <source>
        <dbReference type="SAM" id="MobiDB-lite"/>
    </source>
</evidence>